<feature type="region of interest" description="Disordered" evidence="1">
    <location>
        <begin position="163"/>
        <end position="184"/>
    </location>
</feature>
<comment type="caution">
    <text evidence="3">The sequence shown here is derived from an EMBL/GenBank/DDBJ whole genome shotgun (WGS) entry which is preliminary data.</text>
</comment>
<accession>A0ABS7RP11</accession>
<organism evidence="3 4">
    <name type="scientific">Nocardioides jiangsuensis</name>
    <dbReference type="NCBI Taxonomy" id="2866161"/>
    <lineage>
        <taxon>Bacteria</taxon>
        <taxon>Bacillati</taxon>
        <taxon>Actinomycetota</taxon>
        <taxon>Actinomycetes</taxon>
        <taxon>Propionibacteriales</taxon>
        <taxon>Nocardioidaceae</taxon>
        <taxon>Nocardioides</taxon>
    </lineage>
</organism>
<evidence type="ECO:0000256" key="2">
    <source>
        <dbReference type="SAM" id="SignalP"/>
    </source>
</evidence>
<evidence type="ECO:0000313" key="3">
    <source>
        <dbReference type="EMBL" id="MBY9075655.1"/>
    </source>
</evidence>
<reference evidence="3 4" key="1">
    <citation type="submission" date="2021-08" db="EMBL/GenBank/DDBJ databases">
        <title>Nocardioides bacterium WL0053 sp. nov., isolated from the sediment.</title>
        <authorList>
            <person name="Wang L."/>
            <person name="Zhang D."/>
            <person name="Zhang A."/>
        </authorList>
    </citation>
    <scope>NUCLEOTIDE SEQUENCE [LARGE SCALE GENOMIC DNA]</scope>
    <source>
        <strain evidence="3 4">WL0053</strain>
    </source>
</reference>
<feature type="signal peptide" evidence="2">
    <location>
        <begin position="1"/>
        <end position="24"/>
    </location>
</feature>
<sequence length="184" mass="19362">MPRRALVALAVLLLLAAGAGVATASTDPVLAAHGPTQVRGTEASAVFRVGGRTIRQVRYDDRATLVYSFVLSNDGRVPVTVTGLAATDVEPRLFRYTGVTDADGRREFTIPAGERTRVEVSLLMHACETLSARAGSFATKVALRVVRAGVLADAVRVTLPEEVHTGSPREASCPRATASSRPPG</sequence>
<evidence type="ECO:0008006" key="5">
    <source>
        <dbReference type="Google" id="ProtNLM"/>
    </source>
</evidence>
<dbReference type="RefSeq" id="WP_221025375.1">
    <property type="nucleotide sequence ID" value="NZ_JAIEZQ010000002.1"/>
</dbReference>
<keyword evidence="4" id="KW-1185">Reference proteome</keyword>
<protein>
    <recommendedName>
        <fullName evidence="5">Copper chaperone PCu(A)C</fullName>
    </recommendedName>
</protein>
<keyword evidence="2" id="KW-0732">Signal</keyword>
<evidence type="ECO:0000256" key="1">
    <source>
        <dbReference type="SAM" id="MobiDB-lite"/>
    </source>
</evidence>
<gene>
    <name evidence="3" type="ORF">K1X13_12555</name>
</gene>
<proteinExistence type="predicted"/>
<feature type="chain" id="PRO_5045482808" description="Copper chaperone PCu(A)C" evidence="2">
    <location>
        <begin position="25"/>
        <end position="184"/>
    </location>
</feature>
<dbReference type="Proteomes" id="UP000754710">
    <property type="component" value="Unassembled WGS sequence"/>
</dbReference>
<name>A0ABS7RP11_9ACTN</name>
<dbReference type="EMBL" id="JAIEZQ010000002">
    <property type="protein sequence ID" value="MBY9075655.1"/>
    <property type="molecule type" value="Genomic_DNA"/>
</dbReference>
<evidence type="ECO:0000313" key="4">
    <source>
        <dbReference type="Proteomes" id="UP000754710"/>
    </source>
</evidence>